<reference evidence="1" key="2">
    <citation type="submission" date="2015-06" db="UniProtKB">
        <authorList>
            <consortium name="EnsemblMetazoa"/>
        </authorList>
    </citation>
    <scope>IDENTIFICATION</scope>
</reference>
<dbReference type="EMBL" id="CAQQ02177388">
    <property type="status" value="NOT_ANNOTATED_CDS"/>
    <property type="molecule type" value="Genomic_DNA"/>
</dbReference>
<keyword evidence="2" id="KW-1185">Reference proteome</keyword>
<protein>
    <submittedName>
        <fullName evidence="1">Uncharacterized protein</fullName>
    </submittedName>
</protein>
<sequence length="13" mass="1511">MTSMKNVEESLKN</sequence>
<organism evidence="1 2">
    <name type="scientific">Megaselia scalaris</name>
    <name type="common">Humpbacked fly</name>
    <name type="synonym">Phora scalaris</name>
    <dbReference type="NCBI Taxonomy" id="36166"/>
    <lineage>
        <taxon>Eukaryota</taxon>
        <taxon>Metazoa</taxon>
        <taxon>Ecdysozoa</taxon>
        <taxon>Arthropoda</taxon>
        <taxon>Hexapoda</taxon>
        <taxon>Insecta</taxon>
        <taxon>Pterygota</taxon>
        <taxon>Neoptera</taxon>
        <taxon>Endopterygota</taxon>
        <taxon>Diptera</taxon>
        <taxon>Brachycera</taxon>
        <taxon>Muscomorpha</taxon>
        <taxon>Platypezoidea</taxon>
        <taxon>Phoridae</taxon>
        <taxon>Megaseliini</taxon>
        <taxon>Megaselia</taxon>
    </lineage>
</organism>
<proteinExistence type="predicted"/>
<dbReference type="Proteomes" id="UP000015102">
    <property type="component" value="Unassembled WGS sequence"/>
</dbReference>
<dbReference type="HOGENOM" id="CLU_3436027_0_0_1"/>
<name>T1H3X9_MEGSC</name>
<dbReference type="EMBL" id="CAQQ02177389">
    <property type="status" value="NOT_ANNOTATED_CDS"/>
    <property type="molecule type" value="Genomic_DNA"/>
</dbReference>
<dbReference type="EnsemblMetazoa" id="MESCA010976-RA">
    <property type="protein sequence ID" value="MESCA010976-PA"/>
    <property type="gene ID" value="MESCA010976"/>
</dbReference>
<evidence type="ECO:0000313" key="1">
    <source>
        <dbReference type="EnsemblMetazoa" id="MESCA010976-PA"/>
    </source>
</evidence>
<reference evidence="2" key="1">
    <citation type="submission" date="2013-02" db="EMBL/GenBank/DDBJ databases">
        <authorList>
            <person name="Hughes D."/>
        </authorList>
    </citation>
    <scope>NUCLEOTIDE SEQUENCE</scope>
    <source>
        <strain>Durham</strain>
        <strain evidence="2">NC isolate 2 -- Noor lab</strain>
    </source>
</reference>
<accession>T1H3X9</accession>
<evidence type="ECO:0000313" key="2">
    <source>
        <dbReference type="Proteomes" id="UP000015102"/>
    </source>
</evidence>